<dbReference type="EMBL" id="JPGG01000012">
    <property type="protein sequence ID" value="KGC20213.1"/>
    <property type="molecule type" value="Genomic_DNA"/>
</dbReference>
<dbReference type="SMART" id="SM00382">
    <property type="entry name" value="AAA"/>
    <property type="match status" value="1"/>
</dbReference>
<proteinExistence type="inferred from homology"/>
<dbReference type="RefSeq" id="WP_080752286.1">
    <property type="nucleotide sequence ID" value="NZ_JAHPMB010000026.1"/>
</dbReference>
<dbReference type="AlphaFoldDB" id="A0AAW3FA26"/>
<evidence type="ECO:0000256" key="1">
    <source>
        <dbReference type="ARBA" id="ARBA00006611"/>
    </source>
</evidence>
<reference evidence="5 6" key="1">
    <citation type="submission" date="2014-04" db="EMBL/GenBank/DDBJ databases">
        <authorList>
            <person name="Bishop-Lilly K.A."/>
            <person name="Broomall S.M."/>
            <person name="Chain P.S."/>
            <person name="Chertkov O."/>
            <person name="Coyne S.R."/>
            <person name="Daligault H.E."/>
            <person name="Davenport K.W."/>
            <person name="Erkkila T."/>
            <person name="Frey K.G."/>
            <person name="Gibbons H.S."/>
            <person name="Gu W."/>
            <person name="Jaissle J."/>
            <person name="Johnson S.L."/>
            <person name="Koroleva G.I."/>
            <person name="Ladner J.T."/>
            <person name="Lo C.-C."/>
            <person name="Minogue T.D."/>
            <person name="Munk C."/>
            <person name="Palacios G.F."/>
            <person name="Redden C.L."/>
            <person name="Rosenzweig C.N."/>
            <person name="Scholz M.B."/>
            <person name="Teshima H."/>
            <person name="Xu Y."/>
        </authorList>
    </citation>
    <scope>NUCLEOTIDE SEQUENCE [LARGE SCALE GENOMIC DNA]</scope>
    <source>
        <strain evidence="6">gladioli</strain>
    </source>
</reference>
<keyword evidence="3" id="KW-0067">ATP-binding</keyword>
<comment type="similarity">
    <text evidence="1">Belongs to the GSP E family.</text>
</comment>
<dbReference type="Pfam" id="PF00437">
    <property type="entry name" value="T2SSE"/>
    <property type="match status" value="1"/>
</dbReference>
<dbReference type="GO" id="GO:0005886">
    <property type="term" value="C:plasma membrane"/>
    <property type="evidence" value="ECO:0007669"/>
    <property type="project" value="TreeGrafter"/>
</dbReference>
<dbReference type="PANTHER" id="PTHR30258:SF3">
    <property type="entry name" value="SLL1921 PROTEIN"/>
    <property type="match status" value="1"/>
</dbReference>
<sequence length="330" mass="35734">MTNQTMSGSLSELDFSDLYLEPNGRAWYKRFSRDPHRHELTGDLLEQARKLDEPAKKQNKDDFRIALGDRSLRGRILPTLSGNLVVLRRLMLRNEVPDVETLYPVKLVNALMSAELASGGVLLITGPTGSGKTVAAMATVIARLTRFGGAATSLENPVEIVAEGVYRGPTGAEGTLYQTEVTNDLDFGPQIQARSRAAPDIIFIGEIRTAAAMAQAALAALSGVVVIATSHAENVLSGVERFRAMVRDAGYETGLFSNAIGVIVHQTMTRTELPDGTVQRKYDVSPLVVRGAVASSAIRGQLMKEDLRPLQSHIDQQHRAMHNPSPGVPL</sequence>
<dbReference type="GO" id="GO:0016887">
    <property type="term" value="F:ATP hydrolysis activity"/>
    <property type="evidence" value="ECO:0007669"/>
    <property type="project" value="TreeGrafter"/>
</dbReference>
<evidence type="ECO:0000256" key="3">
    <source>
        <dbReference type="ARBA" id="ARBA00022840"/>
    </source>
</evidence>
<evidence type="ECO:0000313" key="6">
    <source>
        <dbReference type="Proteomes" id="UP000029590"/>
    </source>
</evidence>
<comment type="caution">
    <text evidence="5">The sequence shown here is derived from an EMBL/GenBank/DDBJ whole genome shotgun (WGS) entry which is preliminary data.</text>
</comment>
<evidence type="ECO:0000313" key="5">
    <source>
        <dbReference type="EMBL" id="KGC20213.1"/>
    </source>
</evidence>
<dbReference type="InterPro" id="IPR003593">
    <property type="entry name" value="AAA+_ATPase"/>
</dbReference>
<protein>
    <submittedName>
        <fullName evidence="5">Type II/IV secretion system family protein</fullName>
    </submittedName>
</protein>
<evidence type="ECO:0000259" key="4">
    <source>
        <dbReference type="SMART" id="SM00382"/>
    </source>
</evidence>
<organism evidence="5 6">
    <name type="scientific">Burkholderia gladioli</name>
    <name type="common">Pseudomonas marginata</name>
    <name type="synonym">Phytomonas marginata</name>
    <dbReference type="NCBI Taxonomy" id="28095"/>
    <lineage>
        <taxon>Bacteria</taxon>
        <taxon>Pseudomonadati</taxon>
        <taxon>Pseudomonadota</taxon>
        <taxon>Betaproteobacteria</taxon>
        <taxon>Burkholderiales</taxon>
        <taxon>Burkholderiaceae</taxon>
        <taxon>Burkholderia</taxon>
    </lineage>
</organism>
<dbReference type="SUPFAM" id="SSF52540">
    <property type="entry name" value="P-loop containing nucleoside triphosphate hydrolases"/>
    <property type="match status" value="1"/>
</dbReference>
<dbReference type="Gene3D" id="3.40.50.300">
    <property type="entry name" value="P-loop containing nucleotide triphosphate hydrolases"/>
    <property type="match status" value="1"/>
</dbReference>
<keyword evidence="2" id="KW-0547">Nucleotide-binding</keyword>
<dbReference type="InterPro" id="IPR001482">
    <property type="entry name" value="T2SS/T4SS_dom"/>
</dbReference>
<dbReference type="InterPro" id="IPR027417">
    <property type="entry name" value="P-loop_NTPase"/>
</dbReference>
<accession>A0AAW3FA26</accession>
<dbReference type="Proteomes" id="UP000029590">
    <property type="component" value="Unassembled WGS sequence"/>
</dbReference>
<feature type="domain" description="AAA+ ATPase" evidence="4">
    <location>
        <begin position="118"/>
        <end position="250"/>
    </location>
</feature>
<evidence type="ECO:0000256" key="2">
    <source>
        <dbReference type="ARBA" id="ARBA00022741"/>
    </source>
</evidence>
<dbReference type="PANTHER" id="PTHR30258">
    <property type="entry name" value="TYPE II SECRETION SYSTEM PROTEIN GSPE-RELATED"/>
    <property type="match status" value="1"/>
</dbReference>
<dbReference type="GO" id="GO:0005524">
    <property type="term" value="F:ATP binding"/>
    <property type="evidence" value="ECO:0007669"/>
    <property type="project" value="UniProtKB-KW"/>
</dbReference>
<gene>
    <name evidence="5" type="ORF">DM48_7874</name>
</gene>
<name>A0AAW3FA26_BURGA</name>